<feature type="coiled-coil region" evidence="1">
    <location>
        <begin position="500"/>
        <end position="545"/>
    </location>
</feature>
<name>A0A0F7ZVP4_9HYPO</name>
<evidence type="ECO:0000256" key="2">
    <source>
        <dbReference type="SAM" id="MobiDB-lite"/>
    </source>
</evidence>
<evidence type="ECO:0000256" key="1">
    <source>
        <dbReference type="SAM" id="Coils"/>
    </source>
</evidence>
<dbReference type="AlphaFoldDB" id="A0A0F7ZVP4"/>
<gene>
    <name evidence="3" type="ORF">HIM_03845</name>
</gene>
<proteinExistence type="predicted"/>
<evidence type="ECO:0000313" key="3">
    <source>
        <dbReference type="EMBL" id="KJZ76968.1"/>
    </source>
</evidence>
<feature type="compositionally biased region" description="Acidic residues" evidence="2">
    <location>
        <begin position="108"/>
        <end position="130"/>
    </location>
</feature>
<dbReference type="Proteomes" id="UP000054481">
    <property type="component" value="Unassembled WGS sequence"/>
</dbReference>
<keyword evidence="1" id="KW-0175">Coiled coil</keyword>
<evidence type="ECO:0000313" key="4">
    <source>
        <dbReference type="Proteomes" id="UP000054481"/>
    </source>
</evidence>
<feature type="compositionally biased region" description="Polar residues" evidence="2">
    <location>
        <begin position="66"/>
        <end position="77"/>
    </location>
</feature>
<feature type="compositionally biased region" description="Polar residues" evidence="2">
    <location>
        <begin position="226"/>
        <end position="244"/>
    </location>
</feature>
<reference evidence="3 4" key="1">
    <citation type="journal article" date="2014" name="Genome Biol. Evol.">
        <title>Comparative genomics and transcriptomics analyses reveal divergent lifestyle features of nematode endoparasitic fungus Hirsutella minnesotensis.</title>
        <authorList>
            <person name="Lai Y."/>
            <person name="Liu K."/>
            <person name="Zhang X."/>
            <person name="Zhang X."/>
            <person name="Li K."/>
            <person name="Wang N."/>
            <person name="Shu C."/>
            <person name="Wu Y."/>
            <person name="Wang C."/>
            <person name="Bushley K.E."/>
            <person name="Xiang M."/>
            <person name="Liu X."/>
        </authorList>
    </citation>
    <scope>NUCLEOTIDE SEQUENCE [LARGE SCALE GENOMIC DNA]</scope>
    <source>
        <strain evidence="3 4">3608</strain>
    </source>
</reference>
<dbReference type="InterPro" id="IPR013788">
    <property type="entry name" value="Hemocyanin/hexamerin"/>
</dbReference>
<feature type="compositionally biased region" description="Polar residues" evidence="2">
    <location>
        <begin position="166"/>
        <end position="180"/>
    </location>
</feature>
<sequence length="670" mass="76028">MTRTRNAAKAVKQVGIEVPIPSSSRHGKHDAPGSSRELRSRSVPLGGRVSMQEAGSGDTRLRSETKVASTGTNASHKVSNKRRGATPSQPSPKRAHMFKGALSSLPEPIDEEEEEKDEGGEEEEEEEDPETAPRDPTFYDSNNSRSRGLADTARPSVDPYEVPESENGSHSEPPNESQRPSGPVRLPKGTQNSQMKEAGRQVRQSHRHQAEKPTREPAAMAKQLDKATQTSARRPSQQSRNVDAQTRERELEELRQFDADYDPEDDCPDTNWEDFSYHESFNVVLDIPEPEQAIDHVRVESSALPQIVKLAGKHGWAGDANYASGLLPSDEETEATWWNYQQPLLGTRQCRALFICILRLARLFKNMPKGPDVEQQVDYLRNHRMVAAKHLGFINATVFHIVISVEQAETEGSKDGPISQRGGVKALHKTLVPFLVLCLQEAFLAGASDSQRPGDFAICMLQPMVLICQWIKNLRRAIRQRPPDAGSGRVIKPGLGARALEKMEENRRRLVTCVDELEARLQAAIETLEYRANEHIRRQEAMERDMRIRAKREEEARSRHEAHLARLVRHLGSIRRRFRSSSRAAHGSGYYKRHGWDEREDEALLEEVRSVQHPRLRRLLVLIPGRSQRELERRISELRTMSWQYFTDRNMEPPAWCYDDGGRERLKQAQ</sequence>
<organism evidence="3 4">
    <name type="scientific">Hirsutella minnesotensis 3608</name>
    <dbReference type="NCBI Taxonomy" id="1043627"/>
    <lineage>
        <taxon>Eukaryota</taxon>
        <taxon>Fungi</taxon>
        <taxon>Dikarya</taxon>
        <taxon>Ascomycota</taxon>
        <taxon>Pezizomycotina</taxon>
        <taxon>Sordariomycetes</taxon>
        <taxon>Hypocreomycetidae</taxon>
        <taxon>Hypocreales</taxon>
        <taxon>Ophiocordycipitaceae</taxon>
        <taxon>Hirsutella</taxon>
    </lineage>
</organism>
<dbReference type="EMBL" id="KQ030509">
    <property type="protein sequence ID" value="KJZ76968.1"/>
    <property type="molecule type" value="Genomic_DNA"/>
</dbReference>
<dbReference type="OrthoDB" id="5236024at2759"/>
<feature type="region of interest" description="Disordered" evidence="2">
    <location>
        <begin position="1"/>
        <end position="247"/>
    </location>
</feature>
<accession>A0A0F7ZVP4</accession>
<protein>
    <submittedName>
        <fullName evidence="3">Uncharacterized protein</fullName>
    </submittedName>
</protein>
<keyword evidence="4" id="KW-1185">Reference proteome</keyword>
<dbReference type="PROSITE" id="PS00210">
    <property type="entry name" value="HEMOCYANIN_2"/>
    <property type="match status" value="1"/>
</dbReference>